<sequence length="181" mass="20809">MTKIVRKAKIHEFVCNRAADPRHQSRQFSLDHLAPKRYSTAETITVENVEIGIKLLGDTKPMPNFYFEDFVGNKDMAPAPFDVGLNFEEIYLFFQIQRQSEDSVGSHDPARTKVLERKVKEGLGLIVVSPNETSTKIDSICQVEHLYSFPIGINDLNVEMAEFFHEKRNCTSDKRSWQNDK</sequence>
<proteinExistence type="predicted"/>
<dbReference type="WBParaSite" id="nRc.2.0.1.t38463-RA">
    <property type="protein sequence ID" value="nRc.2.0.1.t38463-RA"/>
    <property type="gene ID" value="nRc.2.0.1.g38463"/>
</dbReference>
<dbReference type="Proteomes" id="UP000887565">
    <property type="component" value="Unplaced"/>
</dbReference>
<dbReference type="AlphaFoldDB" id="A0A915KI93"/>
<evidence type="ECO:0000313" key="1">
    <source>
        <dbReference type="Proteomes" id="UP000887565"/>
    </source>
</evidence>
<reference evidence="2" key="1">
    <citation type="submission" date="2022-11" db="UniProtKB">
        <authorList>
            <consortium name="WormBaseParasite"/>
        </authorList>
    </citation>
    <scope>IDENTIFICATION</scope>
</reference>
<name>A0A915KI93_ROMCU</name>
<accession>A0A915KI93</accession>
<keyword evidence="1" id="KW-1185">Reference proteome</keyword>
<organism evidence="1 2">
    <name type="scientific">Romanomermis culicivorax</name>
    <name type="common">Nematode worm</name>
    <dbReference type="NCBI Taxonomy" id="13658"/>
    <lineage>
        <taxon>Eukaryota</taxon>
        <taxon>Metazoa</taxon>
        <taxon>Ecdysozoa</taxon>
        <taxon>Nematoda</taxon>
        <taxon>Enoplea</taxon>
        <taxon>Dorylaimia</taxon>
        <taxon>Mermithida</taxon>
        <taxon>Mermithoidea</taxon>
        <taxon>Mermithidae</taxon>
        <taxon>Romanomermis</taxon>
    </lineage>
</organism>
<evidence type="ECO:0000313" key="2">
    <source>
        <dbReference type="WBParaSite" id="nRc.2.0.1.t38463-RA"/>
    </source>
</evidence>
<protein>
    <submittedName>
        <fullName evidence="2">Uncharacterized protein</fullName>
    </submittedName>
</protein>